<feature type="chain" id="PRO_5042242412" evidence="1">
    <location>
        <begin position="17"/>
        <end position="119"/>
    </location>
</feature>
<dbReference type="AlphaFoldDB" id="A0AAD7VRG8"/>
<proteinExistence type="predicted"/>
<organism evidence="2 3">
    <name type="scientific">Lipomyces tetrasporus</name>
    <dbReference type="NCBI Taxonomy" id="54092"/>
    <lineage>
        <taxon>Eukaryota</taxon>
        <taxon>Fungi</taxon>
        <taxon>Dikarya</taxon>
        <taxon>Ascomycota</taxon>
        <taxon>Saccharomycotina</taxon>
        <taxon>Lipomycetes</taxon>
        <taxon>Lipomycetales</taxon>
        <taxon>Lipomycetaceae</taxon>
        <taxon>Lipomyces</taxon>
    </lineage>
</organism>
<comment type="caution">
    <text evidence="2">The sequence shown here is derived from an EMBL/GenBank/DDBJ whole genome shotgun (WGS) entry which is preliminary data.</text>
</comment>
<evidence type="ECO:0000256" key="1">
    <source>
        <dbReference type="SAM" id="SignalP"/>
    </source>
</evidence>
<dbReference type="RefSeq" id="XP_056041560.1">
    <property type="nucleotide sequence ID" value="XM_056190784.1"/>
</dbReference>
<dbReference type="PANTHER" id="PTHR38116">
    <property type="entry name" value="CHROMOSOME 7, WHOLE GENOME SHOTGUN SEQUENCE"/>
    <property type="match status" value="1"/>
</dbReference>
<feature type="signal peptide" evidence="1">
    <location>
        <begin position="1"/>
        <end position="16"/>
    </location>
</feature>
<gene>
    <name evidence="2" type="ORF">POJ06DRAFT_302841</name>
</gene>
<dbReference type="EMBL" id="JARPMG010000009">
    <property type="protein sequence ID" value="KAJ8098110.1"/>
    <property type="molecule type" value="Genomic_DNA"/>
</dbReference>
<keyword evidence="3" id="KW-1185">Reference proteome</keyword>
<accession>A0AAD7VRG8</accession>
<evidence type="ECO:0000313" key="2">
    <source>
        <dbReference type="EMBL" id="KAJ8098110.1"/>
    </source>
</evidence>
<name>A0AAD7VRG8_9ASCO</name>
<dbReference type="PANTHER" id="PTHR38116:SF1">
    <property type="entry name" value="BZIP DOMAIN-CONTAINING PROTEIN"/>
    <property type="match status" value="1"/>
</dbReference>
<reference evidence="2" key="1">
    <citation type="submission" date="2023-03" db="EMBL/GenBank/DDBJ databases">
        <title>Near-Complete genome sequence of Lipomyces tetrasporous NRRL Y-64009, an oleaginous yeast capable of growing on lignocellulosic hydrolysates.</title>
        <authorList>
            <consortium name="Lawrence Berkeley National Laboratory"/>
            <person name="Jagtap S.S."/>
            <person name="Liu J.-J."/>
            <person name="Walukiewicz H.E."/>
            <person name="Pangilinan J."/>
            <person name="Lipzen A."/>
            <person name="Ahrendt S."/>
            <person name="Koriabine M."/>
            <person name="Cobaugh K."/>
            <person name="Salamov A."/>
            <person name="Yoshinaga Y."/>
            <person name="Ng V."/>
            <person name="Daum C."/>
            <person name="Grigoriev I.V."/>
            <person name="Slininger P.J."/>
            <person name="Dien B.S."/>
            <person name="Jin Y.-S."/>
            <person name="Rao C.V."/>
        </authorList>
    </citation>
    <scope>NUCLEOTIDE SEQUENCE</scope>
    <source>
        <strain evidence="2">NRRL Y-64009</strain>
    </source>
</reference>
<evidence type="ECO:0000313" key="3">
    <source>
        <dbReference type="Proteomes" id="UP001217417"/>
    </source>
</evidence>
<keyword evidence="1" id="KW-0732">Signal</keyword>
<protein>
    <submittedName>
        <fullName evidence="2">Uncharacterized protein</fullName>
    </submittedName>
</protein>
<dbReference type="Proteomes" id="UP001217417">
    <property type="component" value="Unassembled WGS sequence"/>
</dbReference>
<sequence>MKLLVVFALFTASAVACDGCFGDKAYCCDNPKQPATAKRYDMLIQPMVRSPSISWNSVPCLLEGGLIVWGPPWDPYGWEVMEGCVKNWDWVVKGCHEILESTNYWLAQRGEQQSFFDFP</sequence>
<dbReference type="PROSITE" id="PS51257">
    <property type="entry name" value="PROKAR_LIPOPROTEIN"/>
    <property type="match status" value="1"/>
</dbReference>
<dbReference type="GeneID" id="80885950"/>